<dbReference type="Gene3D" id="3.40.710.10">
    <property type="entry name" value="DD-peptidase/beta-lactamase superfamily"/>
    <property type="match status" value="1"/>
</dbReference>
<organism evidence="4 5">
    <name type="scientific">Obba rivulosa</name>
    <dbReference type="NCBI Taxonomy" id="1052685"/>
    <lineage>
        <taxon>Eukaryota</taxon>
        <taxon>Fungi</taxon>
        <taxon>Dikarya</taxon>
        <taxon>Basidiomycota</taxon>
        <taxon>Agaricomycotina</taxon>
        <taxon>Agaricomycetes</taxon>
        <taxon>Polyporales</taxon>
        <taxon>Gelatoporiaceae</taxon>
        <taxon>Obba</taxon>
    </lineage>
</organism>
<feature type="region of interest" description="Disordered" evidence="2">
    <location>
        <begin position="436"/>
        <end position="474"/>
    </location>
</feature>
<feature type="domain" description="Beta-lactamase-related" evidence="3">
    <location>
        <begin position="70"/>
        <end position="423"/>
    </location>
</feature>
<dbReference type="Pfam" id="PF00144">
    <property type="entry name" value="Beta-lactamase"/>
    <property type="match status" value="1"/>
</dbReference>
<dbReference type="AlphaFoldDB" id="A0A8E2ASD1"/>
<dbReference type="SUPFAM" id="SSF56601">
    <property type="entry name" value="beta-lactamase/transpeptidase-like"/>
    <property type="match status" value="1"/>
</dbReference>
<sequence>MAKIGQLVLLFVVFCLGLAAFWLPIEWPSILNAVSGSTFSSWSTIGLRNGPAVTAVHWAITPELWDYVESLRTKANVPGISFGVVRLREAEAPETEFGTWGLKTEDGESVTPDTLYSIGSCSKAFVSASLGLLIDDFASGRNRTELPPSVKKLTWDTKVASLLPDSDWSLEDPYATAKANLRDVLSHMSGLARHDLSIAPRDDVVDAIKRMRHLKSPYELREKFQYSNQMYSLVTHIISTYSGQPFTDFVSERIFKPLNMSDSTYDAVRAEQSGKLSHGWAPVGRRIPFWKFDVTGDVSDGPGGIISSAVDVTKWAATLINDGVNPWTDTSVIPKSVVQETTTSSTILIGRALAPWVSLEGYGMGWARWTYRGHELVGHDGGIMGFNALVLYLPWDKIGIVGFASVDGGAATLGQAAYRILDQVLGLAPLDHSAADAAAEKHESVEDTVVPAEHPPSPDLDDSAPLGAGDSASTENGATAEVLAALEAFAGTYGNIGYGSFALCAPTSTSEHCKDVLATFASIPSFRSEKHPLAGDDHTAEQVRLSSDAVSPPYQTLLRPGLYGHWPRWVSSHIVLFPLPDAPRPPAAANASAPPTRAFSIALPALYPHGFGRNTTPFASYVVGTDGSWGWLGPRVECTVVGGWVRGCGLFTGPLSGDGEQSVEERAEAWFTRE</sequence>
<dbReference type="Proteomes" id="UP000250043">
    <property type="component" value="Unassembled WGS sequence"/>
</dbReference>
<dbReference type="InterPro" id="IPR001466">
    <property type="entry name" value="Beta-lactam-related"/>
</dbReference>
<protein>
    <submittedName>
        <fullName evidence="4">Beta-lactamase/transpeptidase-like protein</fullName>
    </submittedName>
</protein>
<proteinExistence type="inferred from homology"/>
<evidence type="ECO:0000313" key="4">
    <source>
        <dbReference type="EMBL" id="OCH90091.1"/>
    </source>
</evidence>
<dbReference type="InterPro" id="IPR012338">
    <property type="entry name" value="Beta-lactam/transpept-like"/>
</dbReference>
<dbReference type="EMBL" id="KV722412">
    <property type="protein sequence ID" value="OCH90091.1"/>
    <property type="molecule type" value="Genomic_DNA"/>
</dbReference>
<dbReference type="PANTHER" id="PTHR46825:SF15">
    <property type="entry name" value="BETA-LACTAMASE-RELATED DOMAIN-CONTAINING PROTEIN"/>
    <property type="match status" value="1"/>
</dbReference>
<dbReference type="OrthoDB" id="5946976at2759"/>
<accession>A0A8E2ASD1</accession>
<dbReference type="InterPro" id="IPR050491">
    <property type="entry name" value="AmpC-like"/>
</dbReference>
<evidence type="ECO:0000256" key="2">
    <source>
        <dbReference type="SAM" id="MobiDB-lite"/>
    </source>
</evidence>
<comment type="similarity">
    <text evidence="1">Belongs to the peptidase S12 family.</text>
</comment>
<name>A0A8E2ASD1_9APHY</name>
<evidence type="ECO:0000259" key="3">
    <source>
        <dbReference type="Pfam" id="PF00144"/>
    </source>
</evidence>
<evidence type="ECO:0000313" key="5">
    <source>
        <dbReference type="Proteomes" id="UP000250043"/>
    </source>
</evidence>
<dbReference type="PANTHER" id="PTHR46825">
    <property type="entry name" value="D-ALANYL-D-ALANINE-CARBOXYPEPTIDASE/ENDOPEPTIDASE AMPH"/>
    <property type="match status" value="1"/>
</dbReference>
<gene>
    <name evidence="4" type="ORF">OBBRIDRAFT_793631</name>
</gene>
<keyword evidence="5" id="KW-1185">Reference proteome</keyword>
<evidence type="ECO:0000256" key="1">
    <source>
        <dbReference type="ARBA" id="ARBA00038215"/>
    </source>
</evidence>
<reference evidence="4 5" key="1">
    <citation type="submission" date="2016-07" db="EMBL/GenBank/DDBJ databases">
        <title>Draft genome of the white-rot fungus Obba rivulosa 3A-2.</title>
        <authorList>
            <consortium name="DOE Joint Genome Institute"/>
            <person name="Miettinen O."/>
            <person name="Riley R."/>
            <person name="Acob R."/>
            <person name="Barry K."/>
            <person name="Cullen D."/>
            <person name="De Vries R."/>
            <person name="Hainaut M."/>
            <person name="Hatakka A."/>
            <person name="Henrissat B."/>
            <person name="Hilden K."/>
            <person name="Kuo R."/>
            <person name="Labutti K."/>
            <person name="Lipzen A."/>
            <person name="Makela M.R."/>
            <person name="Sandor L."/>
            <person name="Spatafora J.W."/>
            <person name="Grigoriev I.V."/>
            <person name="Hibbett D.S."/>
        </authorList>
    </citation>
    <scope>NUCLEOTIDE SEQUENCE [LARGE SCALE GENOMIC DNA]</scope>
    <source>
        <strain evidence="4 5">3A-2</strain>
    </source>
</reference>